<dbReference type="OrthoDB" id="9855150at2"/>
<evidence type="ECO:0000313" key="4">
    <source>
        <dbReference type="Proteomes" id="UP000320390"/>
    </source>
</evidence>
<organism evidence="3 4">
    <name type="scientific">Saltatorellus ferox</name>
    <dbReference type="NCBI Taxonomy" id="2528018"/>
    <lineage>
        <taxon>Bacteria</taxon>
        <taxon>Pseudomonadati</taxon>
        <taxon>Planctomycetota</taxon>
        <taxon>Planctomycetia</taxon>
        <taxon>Planctomycetia incertae sedis</taxon>
        <taxon>Saltatorellus</taxon>
    </lineage>
</organism>
<protein>
    <recommendedName>
        <fullName evidence="5">Glycosyltransferase RgtA/B/C/D-like domain-containing protein</fullName>
    </recommendedName>
</protein>
<evidence type="ECO:0000256" key="1">
    <source>
        <dbReference type="SAM" id="MobiDB-lite"/>
    </source>
</evidence>
<dbReference type="RefSeq" id="WP_145199314.1">
    <property type="nucleotide sequence ID" value="NZ_CP036434.1"/>
</dbReference>
<feature type="region of interest" description="Disordered" evidence="1">
    <location>
        <begin position="1"/>
        <end position="35"/>
    </location>
</feature>
<name>A0A518EUP9_9BACT</name>
<reference evidence="3 4" key="1">
    <citation type="submission" date="2019-02" db="EMBL/GenBank/DDBJ databases">
        <title>Deep-cultivation of Planctomycetes and their phenomic and genomic characterization uncovers novel biology.</title>
        <authorList>
            <person name="Wiegand S."/>
            <person name="Jogler M."/>
            <person name="Boedeker C."/>
            <person name="Pinto D."/>
            <person name="Vollmers J."/>
            <person name="Rivas-Marin E."/>
            <person name="Kohn T."/>
            <person name="Peeters S.H."/>
            <person name="Heuer A."/>
            <person name="Rast P."/>
            <person name="Oberbeckmann S."/>
            <person name="Bunk B."/>
            <person name="Jeske O."/>
            <person name="Meyerdierks A."/>
            <person name="Storesund J.E."/>
            <person name="Kallscheuer N."/>
            <person name="Luecker S."/>
            <person name="Lage O.M."/>
            <person name="Pohl T."/>
            <person name="Merkel B.J."/>
            <person name="Hornburger P."/>
            <person name="Mueller R.-W."/>
            <person name="Bruemmer F."/>
            <person name="Labrenz M."/>
            <person name="Spormann A.M."/>
            <person name="Op den Camp H."/>
            <person name="Overmann J."/>
            <person name="Amann R."/>
            <person name="Jetten M.S.M."/>
            <person name="Mascher T."/>
            <person name="Medema M.H."/>
            <person name="Devos D.P."/>
            <person name="Kaster A.-K."/>
            <person name="Ovreas L."/>
            <person name="Rohde M."/>
            <person name="Galperin M.Y."/>
            <person name="Jogler C."/>
        </authorList>
    </citation>
    <scope>NUCLEOTIDE SEQUENCE [LARGE SCALE GENOMIC DNA]</scope>
    <source>
        <strain evidence="3 4">Poly30</strain>
    </source>
</reference>
<sequence length="621" mass="67205">MSALPDHRPPSDAAAASSGEVSSPGESKSTGPGVGSSGPGWLRLLWRTAFALTFLWLGVVFVFPESGPGAAGRVGAPAAWGWDETMHAELPAVQMLLHARNGSWFEVMEVLHECDRYPFVYPVFLSLWQGVLGIGQATARSLGYVFYFLLVLLSMRLGLQAVRKGTDRGPRVDTVLLVGLAAISGPLARRYAPTLFLEVPTLVMMALSLTAWISRRYRALGTGAPQAGARARIDLLTGLLIAATFFTKFNYALLLGLALFLDALVDLVVSRDRRAEIVSLARTGVPLAIGLVWWFLLPLPLGAEVAAEHRGDFMEFVTGNTEMEPMQPWFRRLFWIAGIAAHPILYVALCLSAAAFLVLHRTRTSLTLGIALVAFVVPVATHEFLLDRFLLPAALVLWVLGGAGAALALRRAPRVFTAVALPLFVASAAIPAFKTTPLIGLPVAEEGSTLRGIQEFYVGKTISLFGPPASNGLPRGVHDEIMDLIADGVGPVDSVGWLGQSAEISPADLHLSLLERGGSKERFLEYAEGPMDIVLLPSNVRVDFTQEELLEYARQFDHVVVPAEGDLVGRAGRAWIPEAWYAPLRASSATEWKTLGSVLIERSNEGPWPVTLELMHVEVDE</sequence>
<accession>A0A518EUP9</accession>
<feature type="compositionally biased region" description="Basic and acidic residues" evidence="1">
    <location>
        <begin position="1"/>
        <end position="10"/>
    </location>
</feature>
<feature type="transmembrane region" description="Helical" evidence="2">
    <location>
        <begin position="390"/>
        <end position="408"/>
    </location>
</feature>
<feature type="transmembrane region" description="Helical" evidence="2">
    <location>
        <begin position="415"/>
        <end position="433"/>
    </location>
</feature>
<keyword evidence="2" id="KW-1133">Transmembrane helix</keyword>
<dbReference type="Proteomes" id="UP000320390">
    <property type="component" value="Chromosome"/>
</dbReference>
<feature type="transmembrane region" description="Helical" evidence="2">
    <location>
        <begin position="333"/>
        <end position="359"/>
    </location>
</feature>
<gene>
    <name evidence="3" type="ORF">Poly30_33240</name>
</gene>
<evidence type="ECO:0008006" key="5">
    <source>
        <dbReference type="Google" id="ProtNLM"/>
    </source>
</evidence>
<feature type="compositionally biased region" description="Polar residues" evidence="1">
    <location>
        <begin position="19"/>
        <end position="30"/>
    </location>
</feature>
<feature type="transmembrane region" description="Helical" evidence="2">
    <location>
        <begin position="277"/>
        <end position="296"/>
    </location>
</feature>
<feature type="transmembrane region" description="Helical" evidence="2">
    <location>
        <begin position="171"/>
        <end position="189"/>
    </location>
</feature>
<keyword evidence="2" id="KW-0812">Transmembrane</keyword>
<evidence type="ECO:0000313" key="3">
    <source>
        <dbReference type="EMBL" id="QDV07791.1"/>
    </source>
</evidence>
<dbReference type="AlphaFoldDB" id="A0A518EUP9"/>
<feature type="transmembrane region" description="Helical" evidence="2">
    <location>
        <begin position="195"/>
        <end position="215"/>
    </location>
</feature>
<dbReference type="EMBL" id="CP036434">
    <property type="protein sequence ID" value="QDV07791.1"/>
    <property type="molecule type" value="Genomic_DNA"/>
</dbReference>
<feature type="transmembrane region" description="Helical" evidence="2">
    <location>
        <begin position="366"/>
        <end position="384"/>
    </location>
</feature>
<keyword evidence="4" id="KW-1185">Reference proteome</keyword>
<feature type="transmembrane region" description="Helical" evidence="2">
    <location>
        <begin position="44"/>
        <end position="63"/>
    </location>
</feature>
<proteinExistence type="predicted"/>
<keyword evidence="2" id="KW-0472">Membrane</keyword>
<evidence type="ECO:0000256" key="2">
    <source>
        <dbReference type="SAM" id="Phobius"/>
    </source>
</evidence>
<feature type="transmembrane region" description="Helical" evidence="2">
    <location>
        <begin position="141"/>
        <end position="159"/>
    </location>
</feature>